<evidence type="ECO:0000256" key="1">
    <source>
        <dbReference type="SAM" id="Phobius"/>
    </source>
</evidence>
<name>A0A2W7NE70_9BACT</name>
<gene>
    <name evidence="2" type="ORF">LX69_01902</name>
</gene>
<organism evidence="2 3">
    <name type="scientific">Breznakibacter xylanolyticus</name>
    <dbReference type="NCBI Taxonomy" id="990"/>
    <lineage>
        <taxon>Bacteria</taxon>
        <taxon>Pseudomonadati</taxon>
        <taxon>Bacteroidota</taxon>
        <taxon>Bacteroidia</taxon>
        <taxon>Marinilabiliales</taxon>
        <taxon>Marinilabiliaceae</taxon>
        <taxon>Breznakibacter</taxon>
    </lineage>
</organism>
<keyword evidence="1" id="KW-1133">Transmembrane helix</keyword>
<proteinExistence type="predicted"/>
<dbReference type="Proteomes" id="UP000249239">
    <property type="component" value="Unassembled WGS sequence"/>
</dbReference>
<comment type="caution">
    <text evidence="2">The sequence shown here is derived from an EMBL/GenBank/DDBJ whole genome shotgun (WGS) entry which is preliminary data.</text>
</comment>
<evidence type="ECO:0000313" key="3">
    <source>
        <dbReference type="Proteomes" id="UP000249239"/>
    </source>
</evidence>
<dbReference type="SMART" id="SM00028">
    <property type="entry name" value="TPR"/>
    <property type="match status" value="3"/>
</dbReference>
<keyword evidence="1" id="KW-0472">Membrane</keyword>
<dbReference type="Pfam" id="PF13432">
    <property type="entry name" value="TPR_16"/>
    <property type="match status" value="1"/>
</dbReference>
<dbReference type="InterPro" id="IPR011990">
    <property type="entry name" value="TPR-like_helical_dom_sf"/>
</dbReference>
<reference evidence="2 3" key="1">
    <citation type="submission" date="2018-06" db="EMBL/GenBank/DDBJ databases">
        <title>Genomic Encyclopedia of Archaeal and Bacterial Type Strains, Phase II (KMG-II): from individual species to whole genera.</title>
        <authorList>
            <person name="Goeker M."/>
        </authorList>
    </citation>
    <scope>NUCLEOTIDE SEQUENCE [LARGE SCALE GENOMIC DNA]</scope>
    <source>
        <strain evidence="2 3">DSM 6779</strain>
    </source>
</reference>
<dbReference type="InterPro" id="IPR019734">
    <property type="entry name" value="TPR_rpt"/>
</dbReference>
<keyword evidence="1" id="KW-0812">Transmembrane</keyword>
<dbReference type="Gene3D" id="1.25.40.10">
    <property type="entry name" value="Tetratricopeptide repeat domain"/>
    <property type="match status" value="1"/>
</dbReference>
<dbReference type="SUPFAM" id="SSF48452">
    <property type="entry name" value="TPR-like"/>
    <property type="match status" value="1"/>
</dbReference>
<feature type="transmembrane region" description="Helical" evidence="1">
    <location>
        <begin position="33"/>
        <end position="51"/>
    </location>
</feature>
<dbReference type="AlphaFoldDB" id="A0A2W7NE70"/>
<keyword evidence="3" id="KW-1185">Reference proteome</keyword>
<accession>A0A2W7NE70</accession>
<protein>
    <submittedName>
        <fullName evidence="2">Tetratricopeptide repeat protein</fullName>
    </submittedName>
</protein>
<evidence type="ECO:0000313" key="2">
    <source>
        <dbReference type="EMBL" id="PZX16407.1"/>
    </source>
</evidence>
<sequence length="231" mass="26010">MSNTNTTNAEDNLAQVESALTKTEHFIENNQKLIIGIVLGLLVLVGGYWGIKKLIIQPRNLTAQTKLFEAQRYFEQDSFKLALNIDKDVNAYGFLDLIEEYGSTKAGNLAQCYAGLSYLKLGEYENAIKHLKAFSADDEFLKYIAKGAMGDAYYELGQKDKALDAYKDAAEGNNELTAPSYLMKIGYLQEENGKFDKAVEAYTTIKEKYKNSMEARSIDKYITRAELKLNK</sequence>
<dbReference type="OrthoDB" id="9808622at2"/>
<dbReference type="EMBL" id="QKZK01000013">
    <property type="protein sequence ID" value="PZX16407.1"/>
    <property type="molecule type" value="Genomic_DNA"/>
</dbReference>
<dbReference type="RefSeq" id="WP_111445757.1">
    <property type="nucleotide sequence ID" value="NZ_QKZK01000013.1"/>
</dbReference>
<dbReference type="Pfam" id="PF13174">
    <property type="entry name" value="TPR_6"/>
    <property type="match status" value="1"/>
</dbReference>